<reference evidence="2" key="1">
    <citation type="journal article" date="2014" name="Int. J. Syst. Evol. Microbiol.">
        <title>Complete genome sequence of Corynebacterium casei LMG S-19264T (=DSM 44701T), isolated from a smear-ripened cheese.</title>
        <authorList>
            <consortium name="US DOE Joint Genome Institute (JGI-PGF)"/>
            <person name="Walter F."/>
            <person name="Albersmeier A."/>
            <person name="Kalinowski J."/>
            <person name="Ruckert C."/>
        </authorList>
    </citation>
    <scope>NUCLEOTIDE SEQUENCE</scope>
    <source>
        <strain evidence="2">JCM 19831</strain>
    </source>
</reference>
<evidence type="ECO:0008006" key="4">
    <source>
        <dbReference type="Google" id="ProtNLM"/>
    </source>
</evidence>
<dbReference type="Proteomes" id="UP000642070">
    <property type="component" value="Unassembled WGS sequence"/>
</dbReference>
<evidence type="ECO:0000313" key="3">
    <source>
        <dbReference type="Proteomes" id="UP000642070"/>
    </source>
</evidence>
<organism evidence="2 3">
    <name type="scientific">Dactylosporangium sucinum</name>
    <dbReference type="NCBI Taxonomy" id="1424081"/>
    <lineage>
        <taxon>Bacteria</taxon>
        <taxon>Bacillati</taxon>
        <taxon>Actinomycetota</taxon>
        <taxon>Actinomycetes</taxon>
        <taxon>Micromonosporales</taxon>
        <taxon>Micromonosporaceae</taxon>
        <taxon>Dactylosporangium</taxon>
    </lineage>
</organism>
<comment type="caution">
    <text evidence="2">The sequence shown here is derived from an EMBL/GenBank/DDBJ whole genome shotgun (WGS) entry which is preliminary data.</text>
</comment>
<dbReference type="AlphaFoldDB" id="A0A917WXF4"/>
<keyword evidence="3" id="KW-1185">Reference proteome</keyword>
<proteinExistence type="predicted"/>
<evidence type="ECO:0000313" key="2">
    <source>
        <dbReference type="EMBL" id="GGM36969.1"/>
    </source>
</evidence>
<protein>
    <recommendedName>
        <fullName evidence="4">Aldehyde dehydrogenase domain-containing protein</fullName>
    </recommendedName>
</protein>
<feature type="region of interest" description="Disordered" evidence="1">
    <location>
        <begin position="40"/>
        <end position="92"/>
    </location>
</feature>
<gene>
    <name evidence="2" type="ORF">GCM10007977_043030</name>
</gene>
<dbReference type="EMBL" id="BMPI01000020">
    <property type="protein sequence ID" value="GGM36969.1"/>
    <property type="molecule type" value="Genomic_DNA"/>
</dbReference>
<sequence length="92" mass="9609">MGSHPAAAALAAVVRQEMFGPVAPVVTQSGLGREGARAGIEAFTETPQRRLASGLSRRDTREHQPQGTSSAEVNAAPTPGRARQYPGEGTDR</sequence>
<reference evidence="2" key="2">
    <citation type="submission" date="2020-09" db="EMBL/GenBank/DDBJ databases">
        <authorList>
            <person name="Sun Q."/>
            <person name="Ohkuma M."/>
        </authorList>
    </citation>
    <scope>NUCLEOTIDE SEQUENCE</scope>
    <source>
        <strain evidence="2">JCM 19831</strain>
    </source>
</reference>
<accession>A0A917WXF4</accession>
<evidence type="ECO:0000256" key="1">
    <source>
        <dbReference type="SAM" id="MobiDB-lite"/>
    </source>
</evidence>
<name>A0A917WXF4_9ACTN</name>